<feature type="region of interest" description="Disordered" evidence="1">
    <location>
        <begin position="125"/>
        <end position="238"/>
    </location>
</feature>
<organism evidence="3 4">
    <name type="scientific">Aplysia californica</name>
    <name type="common">California sea hare</name>
    <dbReference type="NCBI Taxonomy" id="6500"/>
    <lineage>
        <taxon>Eukaryota</taxon>
        <taxon>Metazoa</taxon>
        <taxon>Spiralia</taxon>
        <taxon>Lophotrochozoa</taxon>
        <taxon>Mollusca</taxon>
        <taxon>Gastropoda</taxon>
        <taxon>Heterobranchia</taxon>
        <taxon>Euthyneura</taxon>
        <taxon>Tectipleura</taxon>
        <taxon>Aplysiida</taxon>
        <taxon>Aplysioidea</taxon>
        <taxon>Aplysiidae</taxon>
        <taxon>Aplysia</taxon>
    </lineage>
</organism>
<feature type="compositionally biased region" description="Basic residues" evidence="1">
    <location>
        <begin position="166"/>
        <end position="175"/>
    </location>
</feature>
<feature type="compositionally biased region" description="Basic residues" evidence="1">
    <location>
        <begin position="207"/>
        <end position="238"/>
    </location>
</feature>
<accession>A0ABM0JC81</accession>
<dbReference type="Proteomes" id="UP000694888">
    <property type="component" value="Unplaced"/>
</dbReference>
<feature type="compositionally biased region" description="Basic and acidic residues" evidence="1">
    <location>
        <begin position="147"/>
        <end position="161"/>
    </location>
</feature>
<feature type="chain" id="PRO_5047435660" evidence="2">
    <location>
        <begin position="21"/>
        <end position="389"/>
    </location>
</feature>
<sequence length="389" mass="44983">MSTSLLHLSLVMFWASVVICEQVDMSHQFTSLVEIQKVKERIMRGLNRSIPPSQPKTTRMLNTDTKGMSSRRDPQTKPTYRISKIWSEAKDAHRASALNFNMESLLHHNTSNFTGISLIVTLRTDRSNKRKAVKPVATPMNSLKTRNGTEKKRRTNGEKSSDSFGRNKKVPKKRSIHSDIFKRSIMSSSEKTTAVEIPRDEPLSRSLFKRAAGRAGRDRRRRRRKNRKNRRKSKQRRHKVKIVVRHYDPTTSKKKRVAMHRVSFTKRTVVSIPLPLKLLQSDAFSENKTLTLFISCKRCRQSVHLEHVYRRRKQTRKKGRSLNPNRPYLVIQSKVRSLHRSARHVDSSAGQNFLADSNSSSRTKPRGVLKGLFKSIGYHALKNQHHKEP</sequence>
<evidence type="ECO:0000256" key="1">
    <source>
        <dbReference type="SAM" id="MobiDB-lite"/>
    </source>
</evidence>
<proteinExistence type="predicted"/>
<gene>
    <name evidence="4" type="primary">LOC101861094</name>
</gene>
<feature type="signal peptide" evidence="2">
    <location>
        <begin position="1"/>
        <end position="20"/>
    </location>
</feature>
<keyword evidence="2" id="KW-0732">Signal</keyword>
<protein>
    <submittedName>
        <fullName evidence="4">Uncharacterized protein LOC101861094</fullName>
    </submittedName>
</protein>
<name>A0ABM0JC81_APLCA</name>
<feature type="compositionally biased region" description="Polar residues" evidence="1">
    <location>
        <begin position="348"/>
        <end position="362"/>
    </location>
</feature>
<keyword evidence="3" id="KW-1185">Reference proteome</keyword>
<reference evidence="4" key="1">
    <citation type="submission" date="2025-08" db="UniProtKB">
        <authorList>
            <consortium name="RefSeq"/>
        </authorList>
    </citation>
    <scope>IDENTIFICATION</scope>
</reference>
<evidence type="ECO:0000313" key="4">
    <source>
        <dbReference type="RefSeq" id="XP_005090347.1"/>
    </source>
</evidence>
<evidence type="ECO:0000256" key="2">
    <source>
        <dbReference type="SAM" id="SignalP"/>
    </source>
</evidence>
<feature type="region of interest" description="Disordered" evidence="1">
    <location>
        <begin position="47"/>
        <end position="77"/>
    </location>
</feature>
<feature type="compositionally biased region" description="Polar residues" evidence="1">
    <location>
        <begin position="55"/>
        <end position="68"/>
    </location>
</feature>
<feature type="region of interest" description="Disordered" evidence="1">
    <location>
        <begin position="341"/>
        <end position="366"/>
    </location>
</feature>
<dbReference type="RefSeq" id="XP_005090347.1">
    <property type="nucleotide sequence ID" value="XM_005090290.3"/>
</dbReference>
<dbReference type="GeneID" id="101861094"/>
<evidence type="ECO:0000313" key="3">
    <source>
        <dbReference type="Proteomes" id="UP000694888"/>
    </source>
</evidence>